<gene>
    <name evidence="1" type="ORF">ACFQDH_09235</name>
</gene>
<comment type="caution">
    <text evidence="1">The sequence shown here is derived from an EMBL/GenBank/DDBJ whole genome shotgun (WGS) entry which is preliminary data.</text>
</comment>
<organism evidence="1 2">
    <name type="scientific">Flexivirga alba</name>
    <dbReference type="NCBI Taxonomy" id="702742"/>
    <lineage>
        <taxon>Bacteria</taxon>
        <taxon>Bacillati</taxon>
        <taxon>Actinomycetota</taxon>
        <taxon>Actinomycetes</taxon>
        <taxon>Micrococcales</taxon>
        <taxon>Dermacoccaceae</taxon>
        <taxon>Flexivirga</taxon>
    </lineage>
</organism>
<dbReference type="Proteomes" id="UP001596298">
    <property type="component" value="Unassembled WGS sequence"/>
</dbReference>
<dbReference type="EMBL" id="JBHSWH010000001">
    <property type="protein sequence ID" value="MFC6705444.1"/>
    <property type="molecule type" value="Genomic_DNA"/>
</dbReference>
<dbReference type="RefSeq" id="WP_382400581.1">
    <property type="nucleotide sequence ID" value="NZ_JBHSWH010000001.1"/>
</dbReference>
<evidence type="ECO:0000313" key="1">
    <source>
        <dbReference type="EMBL" id="MFC6705444.1"/>
    </source>
</evidence>
<name>A0ABW2AEY9_9MICO</name>
<sequence length="126" mass="13211">MSYDVFFQGFKGGEAALGGGGTVRAVLEPYVARPGPEHSFLRIDVEDGGADAYLSDDHMMVNHAGGRSTWDLLVRAAAAANWTILLPDGSTAVTNENQRAELPPELVTGAVLVSSGTELLRVVAGL</sequence>
<reference evidence="2" key="1">
    <citation type="journal article" date="2019" name="Int. J. Syst. Evol. Microbiol.">
        <title>The Global Catalogue of Microorganisms (GCM) 10K type strain sequencing project: providing services to taxonomists for standard genome sequencing and annotation.</title>
        <authorList>
            <consortium name="The Broad Institute Genomics Platform"/>
            <consortium name="The Broad Institute Genome Sequencing Center for Infectious Disease"/>
            <person name="Wu L."/>
            <person name="Ma J."/>
        </authorList>
    </citation>
    <scope>NUCLEOTIDE SEQUENCE [LARGE SCALE GENOMIC DNA]</scope>
    <source>
        <strain evidence="2">CCUG 58127</strain>
    </source>
</reference>
<accession>A0ABW2AEY9</accession>
<proteinExistence type="predicted"/>
<evidence type="ECO:0008006" key="3">
    <source>
        <dbReference type="Google" id="ProtNLM"/>
    </source>
</evidence>
<evidence type="ECO:0000313" key="2">
    <source>
        <dbReference type="Proteomes" id="UP001596298"/>
    </source>
</evidence>
<keyword evidence="2" id="KW-1185">Reference proteome</keyword>
<protein>
    <recommendedName>
        <fullName evidence="3">FHA domain-containing protein</fullName>
    </recommendedName>
</protein>